<protein>
    <submittedName>
        <fullName evidence="1">Uncharacterized protein</fullName>
    </submittedName>
</protein>
<comment type="caution">
    <text evidence="1">The sequence shown here is derived from an EMBL/GenBank/DDBJ whole genome shotgun (WGS) entry which is preliminary data.</text>
</comment>
<name>A0ABT5E4T9_9BACT</name>
<dbReference type="EMBL" id="JAQNDL010000003">
    <property type="protein sequence ID" value="MDC0720874.1"/>
    <property type="molecule type" value="Genomic_DNA"/>
</dbReference>
<evidence type="ECO:0000313" key="1">
    <source>
        <dbReference type="EMBL" id="MDC0720874.1"/>
    </source>
</evidence>
<keyword evidence="2" id="KW-1185">Reference proteome</keyword>
<evidence type="ECO:0000313" key="2">
    <source>
        <dbReference type="Proteomes" id="UP001221686"/>
    </source>
</evidence>
<proteinExistence type="predicted"/>
<sequence length="207" mass="24088">MAFRARGFWADRAGWLKVQAPGRPRHVALGEQGVERDEQIEVEAEVAGLVRRLSWSARRVADLLRKHAQALKPRIEHLAISSVIASSWNANTALNLLTTVTGLSPGQFGTRCRPCASLKRHWRRYLCHKVRIRVHRARHDDHRVRSQCRIQQLRSPKFPSAHYRHPEFQENDRRCSRPPWRKIGAKLREGVDTVRRRDDLEPLDLQK</sequence>
<accession>A0ABT5E4T9</accession>
<dbReference type="Proteomes" id="UP001221686">
    <property type="component" value="Unassembled WGS sequence"/>
</dbReference>
<gene>
    <name evidence="1" type="ORF">POL25_28475</name>
</gene>
<reference evidence="1 2" key="1">
    <citation type="submission" date="2022-11" db="EMBL/GenBank/DDBJ databases">
        <title>Minimal conservation of predation-associated metabolite biosynthetic gene clusters underscores biosynthetic potential of Myxococcota including descriptions for ten novel species: Archangium lansinium sp. nov., Myxococcus landrumus sp. nov., Nannocystis bai.</title>
        <authorList>
            <person name="Ahearne A."/>
            <person name="Stevens C."/>
            <person name="Dowd S."/>
        </authorList>
    </citation>
    <scope>NUCLEOTIDE SEQUENCE [LARGE SCALE GENOMIC DNA]</scope>
    <source>
        <strain evidence="1 2">BB15-2</strain>
    </source>
</reference>
<organism evidence="1 2">
    <name type="scientific">Nannocystis bainbridge</name>
    <dbReference type="NCBI Taxonomy" id="2995303"/>
    <lineage>
        <taxon>Bacteria</taxon>
        <taxon>Pseudomonadati</taxon>
        <taxon>Myxococcota</taxon>
        <taxon>Polyangia</taxon>
        <taxon>Nannocystales</taxon>
        <taxon>Nannocystaceae</taxon>
        <taxon>Nannocystis</taxon>
    </lineage>
</organism>